<reference evidence="2 3" key="1">
    <citation type="submission" date="2019-05" db="EMBL/GenBank/DDBJ databases">
        <title>Another draft genome of Portunus trituberculatus and its Hox gene families provides insights of decapod evolution.</title>
        <authorList>
            <person name="Jeong J.-H."/>
            <person name="Song I."/>
            <person name="Kim S."/>
            <person name="Choi T."/>
            <person name="Kim D."/>
            <person name="Ryu S."/>
            <person name="Kim W."/>
        </authorList>
    </citation>
    <scope>NUCLEOTIDE SEQUENCE [LARGE SCALE GENOMIC DNA]</scope>
    <source>
        <tissue evidence="2">Muscle</tissue>
    </source>
</reference>
<evidence type="ECO:0000313" key="3">
    <source>
        <dbReference type="Proteomes" id="UP000324222"/>
    </source>
</evidence>
<gene>
    <name evidence="2" type="ORF">E2C01_039824</name>
</gene>
<organism evidence="2 3">
    <name type="scientific">Portunus trituberculatus</name>
    <name type="common">Swimming crab</name>
    <name type="synonym">Neptunus trituberculatus</name>
    <dbReference type="NCBI Taxonomy" id="210409"/>
    <lineage>
        <taxon>Eukaryota</taxon>
        <taxon>Metazoa</taxon>
        <taxon>Ecdysozoa</taxon>
        <taxon>Arthropoda</taxon>
        <taxon>Crustacea</taxon>
        <taxon>Multicrustacea</taxon>
        <taxon>Malacostraca</taxon>
        <taxon>Eumalacostraca</taxon>
        <taxon>Eucarida</taxon>
        <taxon>Decapoda</taxon>
        <taxon>Pleocyemata</taxon>
        <taxon>Brachyura</taxon>
        <taxon>Eubrachyura</taxon>
        <taxon>Portunoidea</taxon>
        <taxon>Portunidae</taxon>
        <taxon>Portuninae</taxon>
        <taxon>Portunus</taxon>
    </lineage>
</organism>
<keyword evidence="3" id="KW-1185">Reference proteome</keyword>
<proteinExistence type="predicted"/>
<accession>A0A5B7FL12</accession>
<name>A0A5B7FL12_PORTR</name>
<comment type="caution">
    <text evidence="2">The sequence shown here is derived from an EMBL/GenBank/DDBJ whole genome shotgun (WGS) entry which is preliminary data.</text>
</comment>
<dbReference type="AlphaFoldDB" id="A0A5B7FL12"/>
<evidence type="ECO:0000256" key="1">
    <source>
        <dbReference type="SAM" id="MobiDB-lite"/>
    </source>
</evidence>
<evidence type="ECO:0000313" key="2">
    <source>
        <dbReference type="EMBL" id="MPC46115.1"/>
    </source>
</evidence>
<feature type="region of interest" description="Disordered" evidence="1">
    <location>
        <begin position="53"/>
        <end position="73"/>
    </location>
</feature>
<sequence>MPKNRGKSASQYIEGVKSSWKRNRQSSKQHNFIKPVPNPRDINVELVAFCESRKRSTALTPPSPPPTGQRATV</sequence>
<dbReference type="Proteomes" id="UP000324222">
    <property type="component" value="Unassembled WGS sequence"/>
</dbReference>
<dbReference type="EMBL" id="VSRR010007054">
    <property type="protein sequence ID" value="MPC46115.1"/>
    <property type="molecule type" value="Genomic_DNA"/>
</dbReference>
<protein>
    <submittedName>
        <fullName evidence="2">Uncharacterized protein</fullName>
    </submittedName>
</protein>
<feature type="region of interest" description="Disordered" evidence="1">
    <location>
        <begin position="18"/>
        <end position="38"/>
    </location>
</feature>